<dbReference type="Pfam" id="PF13242">
    <property type="entry name" value="Hydrolase_like"/>
    <property type="match status" value="1"/>
</dbReference>
<proteinExistence type="predicted"/>
<dbReference type="InterPro" id="IPR050155">
    <property type="entry name" value="HAD-like_hydrolase_sf"/>
</dbReference>
<feature type="non-terminal residue" evidence="1">
    <location>
        <position position="1"/>
    </location>
</feature>
<sequence length="79" mass="8567">QEVIEYVLNSCMIHDRKGVLMIGDRSYDIIGAKNAGVLSMGVLYGYGSPEELESVSPDYIADSPREAGEIISKINAGEM</sequence>
<dbReference type="GO" id="GO:0005829">
    <property type="term" value="C:cytosol"/>
    <property type="evidence" value="ECO:0007669"/>
    <property type="project" value="TreeGrafter"/>
</dbReference>
<comment type="caution">
    <text evidence="1">The sequence shown here is derived from an EMBL/GenBank/DDBJ whole genome shotgun (WGS) entry which is preliminary data.</text>
</comment>
<evidence type="ECO:0000313" key="2">
    <source>
        <dbReference type="Proteomes" id="UP000824116"/>
    </source>
</evidence>
<dbReference type="GO" id="GO:0016787">
    <property type="term" value="F:hydrolase activity"/>
    <property type="evidence" value="ECO:0007669"/>
    <property type="project" value="UniProtKB-KW"/>
</dbReference>
<keyword evidence="1" id="KW-0378">Hydrolase</keyword>
<dbReference type="Gene3D" id="3.40.50.1000">
    <property type="entry name" value="HAD superfamily/HAD-like"/>
    <property type="match status" value="1"/>
</dbReference>
<reference evidence="1" key="2">
    <citation type="submission" date="2021-04" db="EMBL/GenBank/DDBJ databases">
        <authorList>
            <person name="Gilroy R."/>
        </authorList>
    </citation>
    <scope>NUCLEOTIDE SEQUENCE</scope>
    <source>
        <strain evidence="1">CHK196-3914</strain>
    </source>
</reference>
<name>A0A9D2G840_9FIRM</name>
<dbReference type="Proteomes" id="UP000824116">
    <property type="component" value="Unassembled WGS sequence"/>
</dbReference>
<dbReference type="InterPro" id="IPR023214">
    <property type="entry name" value="HAD_sf"/>
</dbReference>
<organism evidence="1 2">
    <name type="scientific">Candidatus Mediterraneibacter stercoravium</name>
    <dbReference type="NCBI Taxonomy" id="2838685"/>
    <lineage>
        <taxon>Bacteria</taxon>
        <taxon>Bacillati</taxon>
        <taxon>Bacillota</taxon>
        <taxon>Clostridia</taxon>
        <taxon>Lachnospirales</taxon>
        <taxon>Lachnospiraceae</taxon>
        <taxon>Mediterraneibacter</taxon>
    </lineage>
</organism>
<accession>A0A9D2G840</accession>
<dbReference type="InterPro" id="IPR036412">
    <property type="entry name" value="HAD-like_sf"/>
</dbReference>
<protein>
    <submittedName>
        <fullName evidence="1">HAD hydrolase-like protein</fullName>
    </submittedName>
</protein>
<dbReference type="AlphaFoldDB" id="A0A9D2G840"/>
<dbReference type="EMBL" id="DXAY01000065">
    <property type="protein sequence ID" value="HIZ74162.1"/>
    <property type="molecule type" value="Genomic_DNA"/>
</dbReference>
<dbReference type="GO" id="GO:0004713">
    <property type="term" value="F:protein tyrosine kinase activity"/>
    <property type="evidence" value="ECO:0007669"/>
    <property type="project" value="TreeGrafter"/>
</dbReference>
<dbReference type="SUPFAM" id="SSF56784">
    <property type="entry name" value="HAD-like"/>
    <property type="match status" value="1"/>
</dbReference>
<evidence type="ECO:0000313" key="1">
    <source>
        <dbReference type="EMBL" id="HIZ74162.1"/>
    </source>
</evidence>
<dbReference type="PANTHER" id="PTHR43434">
    <property type="entry name" value="PHOSPHOGLYCOLATE PHOSPHATASE"/>
    <property type="match status" value="1"/>
</dbReference>
<dbReference type="PANTHER" id="PTHR43434:SF20">
    <property type="entry name" value="5'-NUCLEOTIDASE"/>
    <property type="match status" value="1"/>
</dbReference>
<reference evidence="1" key="1">
    <citation type="journal article" date="2021" name="PeerJ">
        <title>Extensive microbial diversity within the chicken gut microbiome revealed by metagenomics and culture.</title>
        <authorList>
            <person name="Gilroy R."/>
            <person name="Ravi A."/>
            <person name="Getino M."/>
            <person name="Pursley I."/>
            <person name="Horton D.L."/>
            <person name="Alikhan N.F."/>
            <person name="Baker D."/>
            <person name="Gharbi K."/>
            <person name="Hall N."/>
            <person name="Watson M."/>
            <person name="Adriaenssens E.M."/>
            <person name="Foster-Nyarko E."/>
            <person name="Jarju S."/>
            <person name="Secka A."/>
            <person name="Antonio M."/>
            <person name="Oren A."/>
            <person name="Chaudhuri R.R."/>
            <person name="La Ragione R."/>
            <person name="Hildebrand F."/>
            <person name="Pallen M.J."/>
        </authorList>
    </citation>
    <scope>NUCLEOTIDE SEQUENCE</scope>
    <source>
        <strain evidence="1">CHK196-3914</strain>
    </source>
</reference>
<gene>
    <name evidence="1" type="ORF">H9723_02810</name>
</gene>